<evidence type="ECO:0000313" key="3">
    <source>
        <dbReference type="Proteomes" id="UP001592531"/>
    </source>
</evidence>
<comment type="caution">
    <text evidence="2">The sequence shown here is derived from an EMBL/GenBank/DDBJ whole genome shotgun (WGS) entry which is preliminary data.</text>
</comment>
<dbReference type="PANTHER" id="PTHR46832">
    <property type="entry name" value="5'-METHYLTHIOADENOSINE/S-ADENOSYLHOMOCYSTEINE NUCLEOSIDASE"/>
    <property type="match status" value="1"/>
</dbReference>
<reference evidence="2 3" key="1">
    <citation type="submission" date="2024-09" db="EMBL/GenBank/DDBJ databases">
        <authorList>
            <person name="Lee S.D."/>
        </authorList>
    </citation>
    <scope>NUCLEOTIDE SEQUENCE [LARGE SCALE GENOMIC DNA]</scope>
    <source>
        <strain evidence="2 3">N8-3</strain>
    </source>
</reference>
<keyword evidence="3" id="KW-1185">Reference proteome</keyword>
<dbReference type="Gene3D" id="3.40.50.1580">
    <property type="entry name" value="Nucleoside phosphorylase domain"/>
    <property type="match status" value="1"/>
</dbReference>
<name>A0ABV6VYM2_9ACTN</name>
<accession>A0ABV6VYM2</accession>
<evidence type="ECO:0000259" key="1">
    <source>
        <dbReference type="Pfam" id="PF01048"/>
    </source>
</evidence>
<feature type="domain" description="Nucleoside phosphorylase" evidence="1">
    <location>
        <begin position="31"/>
        <end position="185"/>
    </location>
</feature>
<dbReference type="SUPFAM" id="SSF53167">
    <property type="entry name" value="Purine and uridine phosphorylases"/>
    <property type="match status" value="1"/>
</dbReference>
<dbReference type="EMBL" id="JBHFAB010000014">
    <property type="protein sequence ID" value="MFC1418855.1"/>
    <property type="molecule type" value="Genomic_DNA"/>
</dbReference>
<protein>
    <submittedName>
        <fullName evidence="2">Nucleosidase</fullName>
    </submittedName>
</protein>
<evidence type="ECO:0000313" key="2">
    <source>
        <dbReference type="EMBL" id="MFC1418855.1"/>
    </source>
</evidence>
<proteinExistence type="predicted"/>
<dbReference type="PANTHER" id="PTHR46832:SF1">
    <property type="entry name" value="5'-METHYLTHIOADENOSINE_S-ADENOSYLHOMOCYSTEINE NUCLEOSIDASE"/>
    <property type="match status" value="1"/>
</dbReference>
<dbReference type="Proteomes" id="UP001592531">
    <property type="component" value="Unassembled WGS sequence"/>
</dbReference>
<dbReference type="NCBIfam" id="NF004168">
    <property type="entry name" value="PRK05634.1"/>
    <property type="match status" value="1"/>
</dbReference>
<dbReference type="InterPro" id="IPR035994">
    <property type="entry name" value="Nucleoside_phosphorylase_sf"/>
</dbReference>
<gene>
    <name evidence="2" type="ORF">ACEZDE_19775</name>
</gene>
<dbReference type="RefSeq" id="WP_380537647.1">
    <property type="nucleotide sequence ID" value="NZ_JBHFAB010000014.1"/>
</dbReference>
<dbReference type="InterPro" id="IPR000845">
    <property type="entry name" value="Nucleoside_phosphorylase_d"/>
</dbReference>
<organism evidence="2 3">
    <name type="scientific">Streptacidiphilus cavernicola</name>
    <dbReference type="NCBI Taxonomy" id="3342716"/>
    <lineage>
        <taxon>Bacteria</taxon>
        <taxon>Bacillati</taxon>
        <taxon>Actinomycetota</taxon>
        <taxon>Actinomycetes</taxon>
        <taxon>Kitasatosporales</taxon>
        <taxon>Streptomycetaceae</taxon>
        <taxon>Streptacidiphilus</taxon>
    </lineage>
</organism>
<sequence>MRLIGEITPARPLLVVAVAEEAAYLGPELPVLLTGMGKVNASTALAAVLARGPHPSEVVNLGTAGALRPGLTGTTHRIGTVLQHDLDTDLLRTLTGEVFGAPLPLELPDGAGEGLVLATGDLFVAEESAKARLAERAHLVDMEGYAVASAARAAGVPVRLVKHVSDEATQGAAATWRDSVDACAKILADWVREDLGV</sequence>
<dbReference type="Pfam" id="PF01048">
    <property type="entry name" value="PNP_UDP_1"/>
    <property type="match status" value="1"/>
</dbReference>